<keyword evidence="9 18" id="KW-0812">Transmembrane</keyword>
<evidence type="ECO:0000256" key="15">
    <source>
        <dbReference type="ARBA" id="ARBA00023008"/>
    </source>
</evidence>
<feature type="transmembrane region" description="Helical" evidence="20">
    <location>
        <begin position="438"/>
        <end position="460"/>
    </location>
</feature>
<feature type="transmembrane region" description="Helical" evidence="20">
    <location>
        <begin position="779"/>
        <end position="804"/>
    </location>
</feature>
<dbReference type="PROSITE" id="PS50855">
    <property type="entry name" value="COX1"/>
    <property type="match status" value="1"/>
</dbReference>
<feature type="transmembrane region" description="Helical" evidence="20">
    <location>
        <begin position="211"/>
        <end position="237"/>
    </location>
</feature>
<keyword evidence="5 18" id="KW-0813">Transport</keyword>
<feature type="transmembrane region" description="Helical" evidence="20">
    <location>
        <begin position="368"/>
        <end position="390"/>
    </location>
</feature>
<dbReference type="Gene3D" id="1.20.210.10">
    <property type="entry name" value="Cytochrome c oxidase-like, subunit I domain"/>
    <property type="match status" value="1"/>
</dbReference>
<feature type="transmembrane region" description="Helical" evidence="20">
    <location>
        <begin position="329"/>
        <end position="356"/>
    </location>
</feature>
<dbReference type="GO" id="GO:0004129">
    <property type="term" value="F:cytochrome-c oxidase activity"/>
    <property type="evidence" value="ECO:0007669"/>
    <property type="project" value="UniProtKB-EC"/>
</dbReference>
<proteinExistence type="inferred from homology"/>
<feature type="transmembrane region" description="Helical" evidence="20">
    <location>
        <begin position="741"/>
        <end position="767"/>
    </location>
</feature>
<feature type="transmembrane region" description="Helical" evidence="20">
    <location>
        <begin position="665"/>
        <end position="689"/>
    </location>
</feature>
<dbReference type="InterPro" id="IPR014241">
    <property type="entry name" value="Cyt_c_oxidase_su1_bac"/>
</dbReference>
<feature type="domain" description="Cytochrome oxidase subunit I profile" evidence="21">
    <location>
        <begin position="21"/>
        <end position="554"/>
    </location>
</feature>
<keyword evidence="14" id="KW-0408">Iron</keyword>
<feature type="transmembrane region" description="Helical" evidence="20">
    <location>
        <begin position="43"/>
        <end position="66"/>
    </location>
</feature>
<feature type="transmembrane region" description="Helical" evidence="20">
    <location>
        <begin position="617"/>
        <end position="635"/>
    </location>
</feature>
<dbReference type="GO" id="GO:0005886">
    <property type="term" value="C:plasma membrane"/>
    <property type="evidence" value="ECO:0007669"/>
    <property type="project" value="UniProtKB-SubCell"/>
</dbReference>
<dbReference type="GO" id="GO:0020037">
    <property type="term" value="F:heme binding"/>
    <property type="evidence" value="ECO:0007669"/>
    <property type="project" value="InterPro"/>
</dbReference>
<evidence type="ECO:0000256" key="1">
    <source>
        <dbReference type="ARBA" id="ARBA00004651"/>
    </source>
</evidence>
<keyword evidence="8 18" id="KW-0679">Respiratory chain</keyword>
<dbReference type="InterPro" id="IPR036927">
    <property type="entry name" value="Cyt_c_oxase-like_su1_sf"/>
</dbReference>
<evidence type="ECO:0000259" key="21">
    <source>
        <dbReference type="PROSITE" id="PS50855"/>
    </source>
</evidence>
<dbReference type="InterPro" id="IPR013833">
    <property type="entry name" value="Cyt_c_oxidase_su3_a-hlx"/>
</dbReference>
<dbReference type="NCBIfam" id="TIGR02891">
    <property type="entry name" value="CtaD_CoxA"/>
    <property type="match status" value="1"/>
</dbReference>
<organism evidence="22 23">
    <name type="scientific">Chelatococcus caeni</name>
    <dbReference type="NCBI Taxonomy" id="1348468"/>
    <lineage>
        <taxon>Bacteria</taxon>
        <taxon>Pseudomonadati</taxon>
        <taxon>Pseudomonadota</taxon>
        <taxon>Alphaproteobacteria</taxon>
        <taxon>Hyphomicrobiales</taxon>
        <taxon>Chelatococcaceae</taxon>
        <taxon>Chelatococcus</taxon>
    </lineage>
</organism>
<feature type="transmembrane region" description="Helical" evidence="20">
    <location>
        <begin position="480"/>
        <end position="501"/>
    </location>
</feature>
<dbReference type="GO" id="GO:0015990">
    <property type="term" value="P:electron transport coupled proton transport"/>
    <property type="evidence" value="ECO:0007669"/>
    <property type="project" value="InterPro"/>
</dbReference>
<comment type="similarity">
    <text evidence="3 18">Belongs to the heme-copper respiratory oxidase family.</text>
</comment>
<dbReference type="InterPro" id="IPR023616">
    <property type="entry name" value="Cyt_c_oxase-like_su1_dom"/>
</dbReference>
<evidence type="ECO:0000256" key="5">
    <source>
        <dbReference type="ARBA" id="ARBA00022448"/>
    </source>
</evidence>
<evidence type="ECO:0000256" key="3">
    <source>
        <dbReference type="ARBA" id="ARBA00009578"/>
    </source>
</evidence>
<keyword evidence="12 18" id="KW-0249">Electron transport</keyword>
<evidence type="ECO:0000256" key="17">
    <source>
        <dbReference type="ARBA" id="ARBA00047816"/>
    </source>
</evidence>
<evidence type="ECO:0000256" key="11">
    <source>
        <dbReference type="ARBA" id="ARBA00022967"/>
    </source>
</evidence>
<dbReference type="GO" id="GO:0022904">
    <property type="term" value="P:respiratory electron transport chain"/>
    <property type="evidence" value="ECO:0007669"/>
    <property type="project" value="InterPro"/>
</dbReference>
<evidence type="ECO:0000256" key="18">
    <source>
        <dbReference type="RuleBase" id="RU000370"/>
    </source>
</evidence>
<evidence type="ECO:0000256" key="7">
    <source>
        <dbReference type="ARBA" id="ARBA00022617"/>
    </source>
</evidence>
<evidence type="ECO:0000256" key="6">
    <source>
        <dbReference type="ARBA" id="ARBA00022475"/>
    </source>
</evidence>
<dbReference type="EMBL" id="JACIEN010000001">
    <property type="protein sequence ID" value="MBB4016466.1"/>
    <property type="molecule type" value="Genomic_DNA"/>
</dbReference>
<comment type="caution">
    <text evidence="22">The sequence shown here is derived from an EMBL/GenBank/DDBJ whole genome shotgun (WGS) entry which is preliminary data.</text>
</comment>
<keyword evidence="6" id="KW-1003">Cell membrane</keyword>
<evidence type="ECO:0000256" key="10">
    <source>
        <dbReference type="ARBA" id="ARBA00022723"/>
    </source>
</evidence>
<feature type="transmembrane region" description="Helical" evidence="20">
    <location>
        <begin position="271"/>
        <end position="290"/>
    </location>
</feature>
<feature type="transmembrane region" description="Helical" evidence="20">
    <location>
        <begin position="594"/>
        <end position="611"/>
    </location>
</feature>
<dbReference type="PANTHER" id="PTHR10422">
    <property type="entry name" value="CYTOCHROME C OXIDASE SUBUNIT 1"/>
    <property type="match status" value="1"/>
</dbReference>
<dbReference type="Proteomes" id="UP000577362">
    <property type="component" value="Unassembled WGS sequence"/>
</dbReference>
<dbReference type="PRINTS" id="PR01165">
    <property type="entry name" value="CYCOXIDASEI"/>
</dbReference>
<evidence type="ECO:0000256" key="13">
    <source>
        <dbReference type="ARBA" id="ARBA00022989"/>
    </source>
</evidence>
<keyword evidence="15" id="KW-0186">Copper</keyword>
<keyword evidence="23" id="KW-1185">Reference proteome</keyword>
<feature type="region of interest" description="Disordered" evidence="19">
    <location>
        <begin position="1"/>
        <end position="21"/>
    </location>
</feature>
<keyword evidence="16 20" id="KW-0472">Membrane</keyword>
<feature type="transmembrane region" description="Helical" evidence="20">
    <location>
        <begin position="402"/>
        <end position="426"/>
    </location>
</feature>
<dbReference type="AlphaFoldDB" id="A0A840C0F9"/>
<name>A0A840C0F9_9HYPH</name>
<comment type="subcellular location">
    <subcellularLocation>
        <location evidence="1">Cell membrane</location>
        <topology evidence="1">Multi-pass membrane protein</topology>
    </subcellularLocation>
</comment>
<feature type="transmembrane region" description="Helical" evidence="20">
    <location>
        <begin position="173"/>
        <end position="199"/>
    </location>
</feature>
<dbReference type="EC" id="7.1.1.9" evidence="4"/>
<dbReference type="InterPro" id="IPR023615">
    <property type="entry name" value="Cyt_c_Oxase_su1_BS"/>
</dbReference>
<dbReference type="PANTHER" id="PTHR10422:SF35">
    <property type="entry name" value="CYTOCHROME BO(3) UBIQUINOL OXIDASE SUBUNIT 1"/>
    <property type="match status" value="1"/>
</dbReference>
<evidence type="ECO:0000256" key="19">
    <source>
        <dbReference type="SAM" id="MobiDB-lite"/>
    </source>
</evidence>
<dbReference type="Pfam" id="PF00115">
    <property type="entry name" value="COX1"/>
    <property type="match status" value="1"/>
</dbReference>
<dbReference type="PROSITE" id="PS00077">
    <property type="entry name" value="COX1_CUB"/>
    <property type="match status" value="1"/>
</dbReference>
<evidence type="ECO:0000256" key="12">
    <source>
        <dbReference type="ARBA" id="ARBA00022982"/>
    </source>
</evidence>
<feature type="transmembrane region" description="Helical" evidence="20">
    <location>
        <begin position="825"/>
        <end position="843"/>
    </location>
</feature>
<evidence type="ECO:0000313" key="22">
    <source>
        <dbReference type="EMBL" id="MBB4016466.1"/>
    </source>
</evidence>
<feature type="transmembrane region" description="Helical" evidence="20">
    <location>
        <begin position="709"/>
        <end position="729"/>
    </location>
</feature>
<evidence type="ECO:0000256" key="20">
    <source>
        <dbReference type="SAM" id="Phobius"/>
    </source>
</evidence>
<dbReference type="SUPFAM" id="SSF81452">
    <property type="entry name" value="Cytochrome c oxidase subunit III-like"/>
    <property type="match status" value="1"/>
</dbReference>
<dbReference type="UniPathway" id="UPA00705"/>
<dbReference type="GO" id="GO:0046872">
    <property type="term" value="F:metal ion binding"/>
    <property type="evidence" value="ECO:0007669"/>
    <property type="project" value="UniProtKB-KW"/>
</dbReference>
<evidence type="ECO:0000256" key="2">
    <source>
        <dbReference type="ARBA" id="ARBA00004673"/>
    </source>
</evidence>
<comment type="catalytic activity">
    <reaction evidence="17">
        <text>4 Fe(II)-[cytochrome c] + O2 + 8 H(+)(in) = 4 Fe(III)-[cytochrome c] + 2 H2O + 4 H(+)(out)</text>
        <dbReference type="Rhea" id="RHEA:11436"/>
        <dbReference type="Rhea" id="RHEA-COMP:10350"/>
        <dbReference type="Rhea" id="RHEA-COMP:14399"/>
        <dbReference type="ChEBI" id="CHEBI:15377"/>
        <dbReference type="ChEBI" id="CHEBI:15378"/>
        <dbReference type="ChEBI" id="CHEBI:15379"/>
        <dbReference type="ChEBI" id="CHEBI:29033"/>
        <dbReference type="ChEBI" id="CHEBI:29034"/>
        <dbReference type="EC" id="7.1.1.9"/>
    </reaction>
</comment>
<evidence type="ECO:0000256" key="16">
    <source>
        <dbReference type="ARBA" id="ARBA00023136"/>
    </source>
</evidence>
<protein>
    <recommendedName>
        <fullName evidence="4">cytochrome-c oxidase</fullName>
        <ecNumber evidence="4">7.1.1.9</ecNumber>
    </recommendedName>
</protein>
<feature type="transmembrane region" description="Helical" evidence="20">
    <location>
        <begin position="128"/>
        <end position="149"/>
    </location>
</feature>
<evidence type="ECO:0000313" key="23">
    <source>
        <dbReference type="Proteomes" id="UP000577362"/>
    </source>
</evidence>
<dbReference type="GO" id="GO:0006119">
    <property type="term" value="P:oxidative phosphorylation"/>
    <property type="evidence" value="ECO:0007669"/>
    <property type="project" value="UniProtKB-UniPathway"/>
</dbReference>
<feature type="transmembrane region" description="Helical" evidence="20">
    <location>
        <begin position="94"/>
        <end position="116"/>
    </location>
</feature>
<dbReference type="Gene3D" id="1.20.120.80">
    <property type="entry name" value="Cytochrome c oxidase, subunit III, four-helix bundle"/>
    <property type="match status" value="1"/>
</dbReference>
<keyword evidence="10" id="KW-0479">Metal-binding</keyword>
<sequence>MNRAGPDDLPNALPRPPGEEEKLKRVWATPRGWRILSAVNNTVVGVAYLGFAFLFFLLAGVVALVMRTQLAVPGNDVVGQDLYNQLFTMHGTTMMFLFAVPAMEALGVLLLPQMLAARDLPFPRLSAFAIWAYVIGGLVFFSTIFYGLAPKGGWFMYPPLTLTEYSPGDNADFWLLGIGFIEISAIAGAIEIVVGTLRTRPPGMSLTKMPIFAWAMLIFAAMIMFAFPAVILATMLLEIERAFGWPFFSAEKGGDPLLWQHLFWFFGHPEVYIIFLPAAGLVSMIVPAMARRPLIGYRLIVVALIGTGFFSFGLWVHHMFATGLPALSLAFFSAVSMAVAIPSGIQVFSWIATIAASEGRFRITTPSLFVLGFLAIFTLGGLTGVMVALVPVDLQVHDTYFVVAHFHYVLIGGMVFPLFATFYYWAPMVSRRRLSETLGRITFWLMFIGFNVAFLPMHLTGLRGMPRRVWTYPGDVGWDMLNMISTVGAFILAAGVLVFIVDLLRNFRPTAGGGGAGDPWGAGTLEWLPGDVYAARSIPLVRSREPLWDQPNLAREVEEGRHFLPNAPTGGRETLVCSPVEAKPEYVLQMPGPGWSHVLAAIFMAGFFLLLTVKLVVPAVLSGIACIIACIWWGWSLDPGPVKGDVPIGAGIVLPTYVSGPRSHAWWAMIVLVFVATSLYIAYVFSYLYLWVVSPDAWSPHGAPALPPATWPLASGALVAAGAAAMLLAGRRLPAPGRPSATAPLLLAFAALAMTGAVVLEVLGHWYSGLRPGQNAYAAATYMASVLNVQVGIAVVLLAGYAIARSLVGCLDAVRRVNFDNCAILYPYGAVQILLSLLLVHGFPRMAG</sequence>
<dbReference type="SUPFAM" id="SSF81442">
    <property type="entry name" value="Cytochrome c oxidase subunit I-like"/>
    <property type="match status" value="1"/>
</dbReference>
<evidence type="ECO:0000256" key="14">
    <source>
        <dbReference type="ARBA" id="ARBA00023004"/>
    </source>
</evidence>
<dbReference type="InterPro" id="IPR035973">
    <property type="entry name" value="Cyt_c_oxidase_su3-like_sf"/>
</dbReference>
<dbReference type="RefSeq" id="WP_183316129.1">
    <property type="nucleotide sequence ID" value="NZ_JACIEN010000001.1"/>
</dbReference>
<evidence type="ECO:0000256" key="4">
    <source>
        <dbReference type="ARBA" id="ARBA00012949"/>
    </source>
</evidence>
<reference evidence="22 23" key="1">
    <citation type="submission" date="2020-08" db="EMBL/GenBank/DDBJ databases">
        <title>Genomic Encyclopedia of Type Strains, Phase IV (KMG-IV): sequencing the most valuable type-strain genomes for metagenomic binning, comparative biology and taxonomic classification.</title>
        <authorList>
            <person name="Goeker M."/>
        </authorList>
    </citation>
    <scope>NUCLEOTIDE SEQUENCE [LARGE SCALE GENOMIC DNA]</scope>
    <source>
        <strain evidence="22 23">DSM 103737</strain>
    </source>
</reference>
<gene>
    <name evidence="22" type="ORF">GGR16_001472</name>
</gene>
<comment type="pathway">
    <text evidence="2">Energy metabolism; oxidative phosphorylation.</text>
</comment>
<evidence type="ECO:0000256" key="9">
    <source>
        <dbReference type="ARBA" id="ARBA00022692"/>
    </source>
</evidence>
<feature type="transmembrane region" description="Helical" evidence="20">
    <location>
        <begin position="297"/>
        <end position="317"/>
    </location>
</feature>
<accession>A0A840C0F9</accession>
<evidence type="ECO:0000256" key="8">
    <source>
        <dbReference type="ARBA" id="ARBA00022660"/>
    </source>
</evidence>
<keyword evidence="11" id="KW-1278">Translocase</keyword>
<keyword evidence="7 18" id="KW-0349">Heme</keyword>
<keyword evidence="13 20" id="KW-1133">Transmembrane helix</keyword>
<dbReference type="InterPro" id="IPR000883">
    <property type="entry name" value="Cyt_C_Oxase_1"/>
</dbReference>